<sequence>MSVQQKERSRRKVMKRYNEKNLSLKNICTDKAERSCLMCGRKFISRGPHNRRCQKCNQRIDQAAENTFYMPTVYTNEGSVLGEFVPIIE</sequence>
<keyword evidence="2" id="KW-1185">Reference proteome</keyword>
<name>I3IR98_9BACT</name>
<evidence type="ECO:0000313" key="2">
    <source>
        <dbReference type="Proteomes" id="UP000002985"/>
    </source>
</evidence>
<organism evidence="1 2">
    <name type="scientific">Candidatus Jettenia caeni</name>
    <dbReference type="NCBI Taxonomy" id="247490"/>
    <lineage>
        <taxon>Bacteria</taxon>
        <taxon>Pseudomonadati</taxon>
        <taxon>Planctomycetota</taxon>
        <taxon>Candidatus Brocadiia</taxon>
        <taxon>Candidatus Brocadiales</taxon>
        <taxon>Candidatus Brocadiaceae</taxon>
        <taxon>Candidatus Jettenia</taxon>
    </lineage>
</organism>
<dbReference type="OrthoDB" id="282039at2"/>
<protein>
    <submittedName>
        <fullName evidence="1">Uncharacterized protein</fullName>
    </submittedName>
</protein>
<evidence type="ECO:0000313" key="1">
    <source>
        <dbReference type="EMBL" id="GAB64243.1"/>
    </source>
</evidence>
<accession>I3IR98</accession>
<gene>
    <name evidence="1" type="ORF">KSU1_D0934</name>
</gene>
<dbReference type="AlphaFoldDB" id="I3IR98"/>
<proteinExistence type="predicted"/>
<comment type="caution">
    <text evidence="1">The sequence shown here is derived from an EMBL/GenBank/DDBJ whole genome shotgun (WGS) entry which is preliminary data.</text>
</comment>
<reference evidence="1 2" key="1">
    <citation type="journal article" date="2012" name="FEBS Lett.">
        <title>Anammox organism KSU-1 expresses a NirK-type copper-containing nitrite reductase instead of a NirS-type with cytochrome cd1.</title>
        <authorList>
            <person name="Hira D."/>
            <person name="Toh H."/>
            <person name="Migita C.T."/>
            <person name="Okubo H."/>
            <person name="Nishiyama T."/>
            <person name="Hattori M."/>
            <person name="Furukawa K."/>
            <person name="Fujii T."/>
        </authorList>
    </citation>
    <scope>NUCLEOTIDE SEQUENCE [LARGE SCALE GENOMIC DNA]</scope>
</reference>
<dbReference type="EMBL" id="BAFH01000004">
    <property type="protein sequence ID" value="GAB64243.1"/>
    <property type="molecule type" value="Genomic_DNA"/>
</dbReference>
<dbReference type="Proteomes" id="UP000002985">
    <property type="component" value="Unassembled WGS sequence"/>
</dbReference>